<evidence type="ECO:0008006" key="3">
    <source>
        <dbReference type="Google" id="ProtNLM"/>
    </source>
</evidence>
<dbReference type="Proteomes" id="UP000197208">
    <property type="component" value="Unassembled WGS sequence"/>
</dbReference>
<keyword evidence="2" id="KW-1185">Reference proteome</keyword>
<protein>
    <recommendedName>
        <fullName evidence="3">SdpA family antimicrobial peptide system protein</fullName>
    </recommendedName>
</protein>
<evidence type="ECO:0000313" key="1">
    <source>
        <dbReference type="EMBL" id="OWL95506.1"/>
    </source>
</evidence>
<evidence type="ECO:0000313" key="2">
    <source>
        <dbReference type="Proteomes" id="UP000197208"/>
    </source>
</evidence>
<dbReference type="Pfam" id="PF17418">
    <property type="entry name" value="SdpA"/>
    <property type="match status" value="1"/>
</dbReference>
<proteinExistence type="predicted"/>
<sequence length="195" mass="21765">MTEAPATFSERSHVALPKIGRVGLLLTWCVALTYIFDANQGVNGLSLPGEEILRPYLRQNVPQGWGFFTKSPRDEDFYFYRAEGNQFVEVTIGPAGRADQFFGLDRHSRAQGIEAGLIFESTEKLKWANCTQVLSDCLKPSPSGSLVRVQNKLPNPTLCGHLAVEMRKPVPWAWAKAGTTSSSQDRRVKQFFVKC</sequence>
<gene>
    <name evidence="1" type="ORF">CBQ26_12170</name>
</gene>
<dbReference type="InterPro" id="IPR023902">
    <property type="entry name" value="Sporulation_SdpA"/>
</dbReference>
<dbReference type="AlphaFoldDB" id="A0A246BKN2"/>
<name>A0A246BKN2_9DEIO</name>
<dbReference type="OrthoDB" id="799068at2"/>
<reference evidence="1 2" key="1">
    <citation type="submission" date="2017-05" db="EMBL/GenBank/DDBJ databases">
        <title>De novo genome assembly of Deniococcus indicus strain DR1.</title>
        <authorList>
            <person name="Chauhan D."/>
            <person name="Yennamalli R.M."/>
            <person name="Priyadarshini R."/>
        </authorList>
    </citation>
    <scope>NUCLEOTIDE SEQUENCE [LARGE SCALE GENOMIC DNA]</scope>
    <source>
        <strain evidence="1 2">DR1</strain>
    </source>
</reference>
<dbReference type="NCBIfam" id="TIGR04034">
    <property type="entry name" value="export_SdpA"/>
    <property type="match status" value="1"/>
</dbReference>
<accession>A0A246BKN2</accession>
<organism evidence="1 2">
    <name type="scientific">Deinococcus indicus</name>
    <dbReference type="NCBI Taxonomy" id="223556"/>
    <lineage>
        <taxon>Bacteria</taxon>
        <taxon>Thermotogati</taxon>
        <taxon>Deinococcota</taxon>
        <taxon>Deinococci</taxon>
        <taxon>Deinococcales</taxon>
        <taxon>Deinococcaceae</taxon>
        <taxon>Deinococcus</taxon>
    </lineage>
</organism>
<dbReference type="EMBL" id="NHMK01000016">
    <property type="protein sequence ID" value="OWL95506.1"/>
    <property type="molecule type" value="Genomic_DNA"/>
</dbReference>
<comment type="caution">
    <text evidence="1">The sequence shown here is derived from an EMBL/GenBank/DDBJ whole genome shotgun (WGS) entry which is preliminary data.</text>
</comment>